<feature type="compositionally biased region" description="Polar residues" evidence="1">
    <location>
        <begin position="411"/>
        <end position="423"/>
    </location>
</feature>
<reference evidence="3" key="1">
    <citation type="submission" date="2025-08" db="UniProtKB">
        <authorList>
            <consortium name="RefSeq"/>
        </authorList>
    </citation>
    <scope>IDENTIFICATION</scope>
</reference>
<dbReference type="Proteomes" id="UP000694888">
    <property type="component" value="Unplaced"/>
</dbReference>
<feature type="region of interest" description="Disordered" evidence="1">
    <location>
        <begin position="402"/>
        <end position="519"/>
    </location>
</feature>
<feature type="compositionally biased region" description="Low complexity" evidence="1">
    <location>
        <begin position="455"/>
        <end position="474"/>
    </location>
</feature>
<keyword evidence="2" id="KW-1185">Reference proteome</keyword>
<evidence type="ECO:0000313" key="3">
    <source>
        <dbReference type="RefSeq" id="XP_035829141.1"/>
    </source>
</evidence>
<feature type="region of interest" description="Disordered" evidence="1">
    <location>
        <begin position="235"/>
        <end position="254"/>
    </location>
</feature>
<evidence type="ECO:0000313" key="2">
    <source>
        <dbReference type="Proteomes" id="UP000694888"/>
    </source>
</evidence>
<feature type="region of interest" description="Disordered" evidence="1">
    <location>
        <begin position="145"/>
        <end position="176"/>
    </location>
</feature>
<dbReference type="GeneID" id="118478866"/>
<protein>
    <submittedName>
        <fullName evidence="3">Uncharacterized protein</fullName>
    </submittedName>
</protein>
<gene>
    <name evidence="3" type="primary">LOC118478866</name>
</gene>
<feature type="region of interest" description="Disordered" evidence="1">
    <location>
        <begin position="264"/>
        <end position="284"/>
    </location>
</feature>
<accession>A0ABM1W398</accession>
<feature type="region of interest" description="Disordered" evidence="1">
    <location>
        <begin position="1"/>
        <end position="80"/>
    </location>
</feature>
<feature type="compositionally biased region" description="Basic and acidic residues" evidence="1">
    <location>
        <begin position="147"/>
        <end position="164"/>
    </location>
</feature>
<feature type="compositionally biased region" description="Basic and acidic residues" evidence="1">
    <location>
        <begin position="264"/>
        <end position="273"/>
    </location>
</feature>
<feature type="compositionally biased region" description="Acidic residues" evidence="1">
    <location>
        <begin position="13"/>
        <end position="39"/>
    </location>
</feature>
<name>A0ABM1W398_APLCA</name>
<dbReference type="RefSeq" id="XP_035829141.1">
    <property type="nucleotide sequence ID" value="XM_035973248.1"/>
</dbReference>
<sequence length="519" mass="58295">MLHMENTAPTQDDITDSDGKEMDEDNTVDAFSEDSEEENAVPAHDMAPESSSSKSVCAEEPDAEPLPSPELERPETKTLHKTKEKLFRPFEGCENVTTDVDEIGKPDVPKLFIDSNVSRSGFITYSLDKSPFDYNAENSSNQMLLTESRDQKFGLRNGNYDKGKRSPRKKDNRGDSDALCHVACKCCARLCRREFPGKETMKLKTMLPKIYARDAHSFHAQGPFFLNEQIPKRRCADGSRDDSSSHTVEERVLERGISTGTNSCRDKLCKQENDQTDPSSKIPQLRLKQNSSIKDVFSYQSDVHRDSSEEYNPTFPSHQIVLKDGMSGLLPNALSTNRNPYHVKTEESIDTTNSGFFTKSDSDPEFDKDIHLNNVNNQHSNCKQSGTPFTQTINQIDHHQKKPFAGRCPENHTQQHQNFGNNETSREAHESVLDNDAQNTRPQPHSQWSYDGRTSSFSDDSFNDTKNNSNNNDDNNNDNDENGNLNCGSDGDLDDDETSGYDFDPVSRPSPSAPNKILG</sequence>
<organism evidence="2 3">
    <name type="scientific">Aplysia californica</name>
    <name type="common">California sea hare</name>
    <dbReference type="NCBI Taxonomy" id="6500"/>
    <lineage>
        <taxon>Eukaryota</taxon>
        <taxon>Metazoa</taxon>
        <taxon>Spiralia</taxon>
        <taxon>Lophotrochozoa</taxon>
        <taxon>Mollusca</taxon>
        <taxon>Gastropoda</taxon>
        <taxon>Heterobranchia</taxon>
        <taxon>Euthyneura</taxon>
        <taxon>Tectipleura</taxon>
        <taxon>Aplysiida</taxon>
        <taxon>Aplysioidea</taxon>
        <taxon>Aplysiidae</taxon>
        <taxon>Aplysia</taxon>
    </lineage>
</organism>
<evidence type="ECO:0000256" key="1">
    <source>
        <dbReference type="SAM" id="MobiDB-lite"/>
    </source>
</evidence>
<feature type="compositionally biased region" description="Polar residues" evidence="1">
    <location>
        <begin position="436"/>
        <end position="454"/>
    </location>
</feature>
<proteinExistence type="predicted"/>